<dbReference type="Proteomes" id="UP000324091">
    <property type="component" value="Chromosome 7"/>
</dbReference>
<evidence type="ECO:0000313" key="2">
    <source>
        <dbReference type="EMBL" id="TWW57329.1"/>
    </source>
</evidence>
<evidence type="ECO:0000256" key="1">
    <source>
        <dbReference type="SAM" id="Phobius"/>
    </source>
</evidence>
<organism evidence="2 3">
    <name type="scientific">Takifugu flavidus</name>
    <name type="common">sansaifugu</name>
    <dbReference type="NCBI Taxonomy" id="433684"/>
    <lineage>
        <taxon>Eukaryota</taxon>
        <taxon>Metazoa</taxon>
        <taxon>Chordata</taxon>
        <taxon>Craniata</taxon>
        <taxon>Vertebrata</taxon>
        <taxon>Euteleostomi</taxon>
        <taxon>Actinopterygii</taxon>
        <taxon>Neopterygii</taxon>
        <taxon>Teleostei</taxon>
        <taxon>Neoteleostei</taxon>
        <taxon>Acanthomorphata</taxon>
        <taxon>Eupercaria</taxon>
        <taxon>Tetraodontiformes</taxon>
        <taxon>Tetradontoidea</taxon>
        <taxon>Tetraodontidae</taxon>
        <taxon>Takifugu</taxon>
    </lineage>
</organism>
<reference evidence="2 3" key="1">
    <citation type="submission" date="2019-04" db="EMBL/GenBank/DDBJ databases">
        <title>Chromosome genome assembly for Takifugu flavidus.</title>
        <authorList>
            <person name="Xiao S."/>
        </authorList>
    </citation>
    <scope>NUCLEOTIDE SEQUENCE [LARGE SCALE GENOMIC DNA]</scope>
    <source>
        <strain evidence="2">HTHZ2018</strain>
        <tissue evidence="2">Muscle</tissue>
    </source>
</reference>
<sequence>MLVRFATVPSVKRRQGSIRTSKSESMVLTQKKVECLLWVRKEVLPQVEEFKYLGILFTSEGSMERGIDRRFGIGICSDAGLCVGAFCLSFVFLVFSLGAWWIHLGTIHW</sequence>
<keyword evidence="1" id="KW-0812">Transmembrane</keyword>
<dbReference type="AlphaFoldDB" id="A0A5C6MR96"/>
<comment type="caution">
    <text evidence="2">The sequence shown here is derived from an EMBL/GenBank/DDBJ whole genome shotgun (WGS) entry which is preliminary data.</text>
</comment>
<gene>
    <name evidence="2" type="ORF">D4764_07G0000480</name>
</gene>
<protein>
    <submittedName>
        <fullName evidence="2">Uncharacterized protein</fullName>
    </submittedName>
</protein>
<accession>A0A5C6MR96</accession>
<keyword evidence="1" id="KW-0472">Membrane</keyword>
<keyword evidence="1" id="KW-1133">Transmembrane helix</keyword>
<name>A0A5C6MR96_9TELE</name>
<proteinExistence type="predicted"/>
<feature type="transmembrane region" description="Helical" evidence="1">
    <location>
        <begin position="79"/>
        <end position="102"/>
    </location>
</feature>
<keyword evidence="3" id="KW-1185">Reference proteome</keyword>
<evidence type="ECO:0000313" key="3">
    <source>
        <dbReference type="Proteomes" id="UP000324091"/>
    </source>
</evidence>
<dbReference type="EMBL" id="RHFK02000020">
    <property type="protein sequence ID" value="TWW57329.1"/>
    <property type="molecule type" value="Genomic_DNA"/>
</dbReference>